<accession>A0A7M7PXS6</accession>
<dbReference type="GeneID" id="116416062"/>
<proteinExistence type="predicted"/>
<feature type="compositionally biased region" description="Polar residues" evidence="2">
    <location>
        <begin position="179"/>
        <end position="203"/>
    </location>
</feature>
<dbReference type="RefSeq" id="XP_031778268.1">
    <property type="nucleotide sequence ID" value="XM_031922408.2"/>
</dbReference>
<feature type="region of interest" description="Disordered" evidence="2">
    <location>
        <begin position="179"/>
        <end position="318"/>
    </location>
</feature>
<protein>
    <submittedName>
        <fullName evidence="3">Uncharacterized protein</fullName>
    </submittedName>
</protein>
<evidence type="ECO:0000256" key="1">
    <source>
        <dbReference type="SAM" id="Coils"/>
    </source>
</evidence>
<reference evidence="3" key="1">
    <citation type="submission" date="2021-01" db="UniProtKB">
        <authorList>
            <consortium name="EnsemblMetazoa"/>
        </authorList>
    </citation>
    <scope>IDENTIFICATION</scope>
</reference>
<feature type="compositionally biased region" description="Low complexity" evidence="2">
    <location>
        <begin position="251"/>
        <end position="264"/>
    </location>
</feature>
<feature type="compositionally biased region" description="Polar residues" evidence="2">
    <location>
        <begin position="591"/>
        <end position="604"/>
    </location>
</feature>
<dbReference type="InParanoid" id="A0A7M7PXS6"/>
<feature type="compositionally biased region" description="Basic and acidic residues" evidence="2">
    <location>
        <begin position="527"/>
        <end position="546"/>
    </location>
</feature>
<feature type="coiled-coil region" evidence="1">
    <location>
        <begin position="327"/>
        <end position="361"/>
    </location>
</feature>
<keyword evidence="4" id="KW-1185">Reference proteome</keyword>
<sequence>MATSSLEELYPYHVVEFIHPGKKPKVRNVDVVASKWIIVDDKKKKLFVKYPPPPYTSTTRNELDAALNHLSDAPSLWQTYTIHLKGKARNLKEAFIKLNLLKDEETAYTMDSNDSCAEVEKKGTELLRQHRLRKEAFSFMSALSESPPSSQINEKAGQLQQSTSMLEMHKTPILKILKSNHSLNKTTQPSTGISNSTRITNTKAKGKENHSDSSESPKAIQEQRNPRTYQNKGIRTGIPLMNNDTSSPNETGSGTSVSKVSASSPEALVDENTAPIQDSLEDLRTENVDLHRGSKQSTETNIGSPNIPDNLQQTSDSAQRNVKVSLYQMLLDQLKNIRSDISDMKNDVKQMKSDIETLKNALIKNKIIGAKDFVGTIQQLCNKFKFKIPFETVEEFEDFNIKLKQDEALHEAVSTVLQTGLDPTLVMSRSIVNMLKLFLTKTVAAQYVAVKIRKDKKVMKNTPFFQCIEGLIKERRLIYNMDTPDKDVISALSAVLSNSGSWYTSRKSDTSSTSSKRPRQKSRKNKMPKENEESDRLTDSDHESHETGGVFSKHQKSYEKVDDESSVASQDSENNDEPAFKRSRFSFPLNVPNNTLNDDGQSSPIIEVDPSLLQEKNPLVDLGIDHTDPLFSTAGIEIYKDSLYEDEFDENYLFQK</sequence>
<dbReference type="Proteomes" id="UP000002358">
    <property type="component" value="Unassembled WGS sequence"/>
</dbReference>
<evidence type="ECO:0000313" key="3">
    <source>
        <dbReference type="EnsemblMetazoa" id="XP_031778268"/>
    </source>
</evidence>
<dbReference type="EnsemblMetazoa" id="XM_031922408">
    <property type="protein sequence ID" value="XP_031778268"/>
    <property type="gene ID" value="LOC116416062"/>
</dbReference>
<keyword evidence="1" id="KW-0175">Coiled coil</keyword>
<feature type="region of interest" description="Disordered" evidence="2">
    <location>
        <begin position="501"/>
        <end position="605"/>
    </location>
</feature>
<name>A0A7M7PXS6_NASVI</name>
<dbReference type="AlphaFoldDB" id="A0A7M7PXS6"/>
<feature type="compositionally biased region" description="Polar residues" evidence="2">
    <location>
        <begin position="222"/>
        <end position="233"/>
    </location>
</feature>
<feature type="compositionally biased region" description="Basic and acidic residues" evidence="2">
    <location>
        <begin position="205"/>
        <end position="215"/>
    </location>
</feature>
<evidence type="ECO:0000313" key="4">
    <source>
        <dbReference type="Proteomes" id="UP000002358"/>
    </source>
</evidence>
<dbReference type="KEGG" id="nvi:116416062"/>
<feature type="compositionally biased region" description="Basic and acidic residues" evidence="2">
    <location>
        <begin position="281"/>
        <end position="292"/>
    </location>
</feature>
<dbReference type="OrthoDB" id="7697863at2759"/>
<feature type="compositionally biased region" description="Basic residues" evidence="2">
    <location>
        <begin position="516"/>
        <end position="526"/>
    </location>
</feature>
<organism evidence="3 4">
    <name type="scientific">Nasonia vitripennis</name>
    <name type="common">Parasitic wasp</name>
    <dbReference type="NCBI Taxonomy" id="7425"/>
    <lineage>
        <taxon>Eukaryota</taxon>
        <taxon>Metazoa</taxon>
        <taxon>Ecdysozoa</taxon>
        <taxon>Arthropoda</taxon>
        <taxon>Hexapoda</taxon>
        <taxon>Insecta</taxon>
        <taxon>Pterygota</taxon>
        <taxon>Neoptera</taxon>
        <taxon>Endopterygota</taxon>
        <taxon>Hymenoptera</taxon>
        <taxon>Apocrita</taxon>
        <taxon>Proctotrupomorpha</taxon>
        <taxon>Chalcidoidea</taxon>
        <taxon>Pteromalidae</taxon>
        <taxon>Pteromalinae</taxon>
        <taxon>Nasonia</taxon>
    </lineage>
</organism>
<evidence type="ECO:0000256" key="2">
    <source>
        <dbReference type="SAM" id="MobiDB-lite"/>
    </source>
</evidence>
<feature type="compositionally biased region" description="Polar residues" evidence="2">
    <location>
        <begin position="295"/>
        <end position="318"/>
    </location>
</feature>